<evidence type="ECO:0000313" key="2">
    <source>
        <dbReference type="Proteomes" id="UP000005096"/>
    </source>
</evidence>
<dbReference type="eggNOG" id="COG2345">
    <property type="taxonomic scope" value="Bacteria"/>
</dbReference>
<dbReference type="Proteomes" id="UP000005096">
    <property type="component" value="Chromosome"/>
</dbReference>
<dbReference type="Pfam" id="PF14196">
    <property type="entry name" value="ATC_hydrolase"/>
    <property type="match status" value="1"/>
</dbReference>
<dbReference type="GO" id="GO:0016787">
    <property type="term" value="F:hydrolase activity"/>
    <property type="evidence" value="ECO:0007669"/>
    <property type="project" value="UniProtKB-KW"/>
</dbReference>
<accession>E3CY26</accession>
<evidence type="ECO:0000313" key="1">
    <source>
        <dbReference type="EMBL" id="EFQ24513.1"/>
    </source>
</evidence>
<dbReference type="AlphaFoldDB" id="E3CY26"/>
<gene>
    <name evidence="1" type="ORF">Apau_2102</name>
</gene>
<sequence>MDNPLLTQREIEARILEPVLEVLTERLGREEARALLGKALCAQSRRQGAKTAQDLGRNDLEAFKSVVARWNEGGALELSFRRDDPEALEFDVTRCAFAEAYERLGLEDLGTVLSCHRDFAFLEGFNPDLVLERETTLMEGGACCPFRYRRR</sequence>
<organism evidence="1 2">
    <name type="scientific">Aminomonas paucivorans DSM 12260</name>
    <dbReference type="NCBI Taxonomy" id="584708"/>
    <lineage>
        <taxon>Bacteria</taxon>
        <taxon>Thermotogati</taxon>
        <taxon>Synergistota</taxon>
        <taxon>Synergistia</taxon>
        <taxon>Synergistales</taxon>
        <taxon>Synergistaceae</taxon>
        <taxon>Aminomonas</taxon>
    </lineage>
</organism>
<proteinExistence type="predicted"/>
<dbReference type="HOGENOM" id="CLU_136139_0_0_0"/>
<dbReference type="InterPro" id="IPR026002">
    <property type="entry name" value="ATC_hydrolase-like"/>
</dbReference>
<protein>
    <submittedName>
        <fullName evidence="1">L-2-amino-thiazoline-4-carboxylic acid hydrolase</fullName>
    </submittedName>
</protein>
<dbReference type="OrthoDB" id="9805176at2"/>
<dbReference type="PaxDb" id="584708-Apau_2102"/>
<dbReference type="EMBL" id="CM001022">
    <property type="protein sequence ID" value="EFQ24513.1"/>
    <property type="molecule type" value="Genomic_DNA"/>
</dbReference>
<dbReference type="RefSeq" id="WP_006301754.1">
    <property type="nucleotide sequence ID" value="NZ_CM001022.1"/>
</dbReference>
<reference evidence="1 2" key="1">
    <citation type="journal article" date="2010" name="Stand. Genomic Sci.">
        <title>Non-contiguous finished genome sequence of Aminomonas paucivorans type strain (GLU-3).</title>
        <authorList>
            <person name="Pitluck S."/>
            <person name="Yasawong M."/>
            <person name="Held B."/>
            <person name="Lapidus A."/>
            <person name="Nolan M."/>
            <person name="Copeland A."/>
            <person name="Lucas S."/>
            <person name="Del Rio T.G."/>
            <person name="Tice H."/>
            <person name="Cheng J.F."/>
            <person name="Chertkov O."/>
            <person name="Goodwin L."/>
            <person name="Tapia R."/>
            <person name="Han C."/>
            <person name="Liolios K."/>
            <person name="Ivanova N."/>
            <person name="Mavromatis K."/>
            <person name="Ovchinnikova G."/>
            <person name="Pati A."/>
            <person name="Chen A."/>
            <person name="Palaniappan K."/>
            <person name="Land M."/>
            <person name="Hauser L."/>
            <person name="Chang Y.J."/>
            <person name="Jeffries C.D."/>
            <person name="Pukall R."/>
            <person name="Spring S."/>
            <person name="Rohde M."/>
            <person name="Sikorski J."/>
            <person name="Goker M."/>
            <person name="Woyke T."/>
            <person name="Bristow J."/>
            <person name="Eisen J.A."/>
            <person name="Markowitz V."/>
            <person name="Hugenholtz P."/>
            <person name="Kyrpides N.C."/>
            <person name="Klenk H.P."/>
        </authorList>
    </citation>
    <scope>NUCLEOTIDE SEQUENCE [LARGE SCALE GENOMIC DNA]</scope>
    <source>
        <strain evidence="1 2">DSM 12260</strain>
    </source>
</reference>
<keyword evidence="2" id="KW-1185">Reference proteome</keyword>
<keyword evidence="1" id="KW-0378">Hydrolase</keyword>
<name>E3CY26_9BACT</name>
<dbReference type="STRING" id="584708.Apau_2102"/>